<dbReference type="InterPro" id="IPR052160">
    <property type="entry name" value="Gypsy_RT_Integrase-like"/>
</dbReference>
<feature type="non-terminal residue" evidence="1">
    <location>
        <position position="68"/>
    </location>
</feature>
<evidence type="ECO:0000313" key="1">
    <source>
        <dbReference type="EMBL" id="PNX55144.1"/>
    </source>
</evidence>
<dbReference type="SUPFAM" id="SSF53098">
    <property type="entry name" value="Ribonuclease H-like"/>
    <property type="match status" value="1"/>
</dbReference>
<accession>A0A2K3JM96</accession>
<dbReference type="InterPro" id="IPR036397">
    <property type="entry name" value="RNaseH_sf"/>
</dbReference>
<dbReference type="Gene3D" id="3.30.420.10">
    <property type="entry name" value="Ribonuclease H-like superfamily/Ribonuclease H"/>
    <property type="match status" value="1"/>
</dbReference>
<comment type="caution">
    <text evidence="1">The sequence shown here is derived from an EMBL/GenBank/DDBJ whole genome shotgun (WGS) entry which is preliminary data.</text>
</comment>
<dbReference type="PANTHER" id="PTHR47266">
    <property type="entry name" value="ENDONUCLEASE-RELATED"/>
    <property type="match status" value="1"/>
</dbReference>
<evidence type="ECO:0000313" key="2">
    <source>
        <dbReference type="Proteomes" id="UP000236291"/>
    </source>
</evidence>
<dbReference type="Proteomes" id="UP000236291">
    <property type="component" value="Unassembled WGS sequence"/>
</dbReference>
<dbReference type="InterPro" id="IPR012337">
    <property type="entry name" value="RNaseH-like_sf"/>
</dbReference>
<proteinExistence type="predicted"/>
<dbReference type="AlphaFoldDB" id="A0A2K3JM96"/>
<dbReference type="EMBL" id="ASHM01070450">
    <property type="protein sequence ID" value="PNX55144.1"/>
    <property type="molecule type" value="Genomic_DNA"/>
</dbReference>
<sequence>MPLKNILEVEIFNVWGIDFMGPFPSSCGNKYILVAVDYESKCIEAIASPTNDARVVTKMFKTIIFPRF</sequence>
<name>A0A2K3JM96_TRIPR</name>
<reference evidence="1 2" key="1">
    <citation type="journal article" date="2014" name="Am. J. Bot.">
        <title>Genome assembly and annotation for red clover (Trifolium pratense; Fabaceae).</title>
        <authorList>
            <person name="Istvanek J."/>
            <person name="Jaros M."/>
            <person name="Krenek A."/>
            <person name="Repkova J."/>
        </authorList>
    </citation>
    <scope>NUCLEOTIDE SEQUENCE [LARGE SCALE GENOMIC DNA]</scope>
    <source>
        <strain evidence="2">cv. Tatra</strain>
        <tissue evidence="1">Young leaves</tissue>
    </source>
</reference>
<reference evidence="1 2" key="2">
    <citation type="journal article" date="2017" name="Front. Plant Sci.">
        <title>Gene Classification and Mining of Molecular Markers Useful in Red Clover (Trifolium pratense) Breeding.</title>
        <authorList>
            <person name="Istvanek J."/>
            <person name="Dluhosova J."/>
            <person name="Dluhos P."/>
            <person name="Patkova L."/>
            <person name="Nedelnik J."/>
            <person name="Repkova J."/>
        </authorList>
    </citation>
    <scope>NUCLEOTIDE SEQUENCE [LARGE SCALE GENOMIC DNA]</scope>
    <source>
        <strain evidence="2">cv. Tatra</strain>
        <tissue evidence="1">Young leaves</tissue>
    </source>
</reference>
<dbReference type="GO" id="GO:0003676">
    <property type="term" value="F:nucleic acid binding"/>
    <property type="evidence" value="ECO:0007669"/>
    <property type="project" value="InterPro"/>
</dbReference>
<gene>
    <name evidence="1" type="ORF">L195_g048770</name>
</gene>
<protein>
    <submittedName>
        <fullName evidence="1">Retroelement pol polyprotein-like</fullName>
    </submittedName>
</protein>
<organism evidence="1 2">
    <name type="scientific">Trifolium pratense</name>
    <name type="common">Red clover</name>
    <dbReference type="NCBI Taxonomy" id="57577"/>
    <lineage>
        <taxon>Eukaryota</taxon>
        <taxon>Viridiplantae</taxon>
        <taxon>Streptophyta</taxon>
        <taxon>Embryophyta</taxon>
        <taxon>Tracheophyta</taxon>
        <taxon>Spermatophyta</taxon>
        <taxon>Magnoliopsida</taxon>
        <taxon>eudicotyledons</taxon>
        <taxon>Gunneridae</taxon>
        <taxon>Pentapetalae</taxon>
        <taxon>rosids</taxon>
        <taxon>fabids</taxon>
        <taxon>Fabales</taxon>
        <taxon>Fabaceae</taxon>
        <taxon>Papilionoideae</taxon>
        <taxon>50 kb inversion clade</taxon>
        <taxon>NPAAA clade</taxon>
        <taxon>Hologalegina</taxon>
        <taxon>IRL clade</taxon>
        <taxon>Trifolieae</taxon>
        <taxon>Trifolium</taxon>
    </lineage>
</organism>